<dbReference type="Proteomes" id="UP000631034">
    <property type="component" value="Unassembled WGS sequence"/>
</dbReference>
<dbReference type="Pfam" id="PF00156">
    <property type="entry name" value="Pribosyltran"/>
    <property type="match status" value="1"/>
</dbReference>
<dbReference type="InterPro" id="IPR029057">
    <property type="entry name" value="PRTase-like"/>
</dbReference>
<proteinExistence type="inferred from homology"/>
<name>A0A8J6YPD7_9PROT</name>
<dbReference type="RefSeq" id="WP_192534139.1">
    <property type="nucleotide sequence ID" value="NZ_JACZHT010000003.1"/>
</dbReference>
<comment type="similarity">
    <text evidence="1">Belongs to the ComF/GntX family.</text>
</comment>
<dbReference type="CDD" id="cd06223">
    <property type="entry name" value="PRTases_typeI"/>
    <property type="match status" value="1"/>
</dbReference>
<dbReference type="InterPro" id="IPR000836">
    <property type="entry name" value="PRTase_dom"/>
</dbReference>
<dbReference type="InterPro" id="IPR044005">
    <property type="entry name" value="DZR_2"/>
</dbReference>
<dbReference type="InterPro" id="IPR051910">
    <property type="entry name" value="ComF/GntX_DNA_util-trans"/>
</dbReference>
<evidence type="ECO:0000256" key="1">
    <source>
        <dbReference type="ARBA" id="ARBA00008007"/>
    </source>
</evidence>
<evidence type="ECO:0000259" key="2">
    <source>
        <dbReference type="Pfam" id="PF00156"/>
    </source>
</evidence>
<reference evidence="4" key="1">
    <citation type="submission" date="2020-10" db="EMBL/GenBank/DDBJ databases">
        <title>Genome sequence of the unusual species of purple photosynthetic bacteria, Phaeovibrio sulfidiphilus DSM 23193, type strain.</title>
        <authorList>
            <person name="Kyndt J.A."/>
            <person name="Meyer T.E."/>
        </authorList>
    </citation>
    <scope>NUCLEOTIDE SEQUENCE</scope>
    <source>
        <strain evidence="4">DSM 23193</strain>
    </source>
</reference>
<organism evidence="4 5">
    <name type="scientific">Phaeovibrio sulfidiphilus</name>
    <dbReference type="NCBI Taxonomy" id="1220600"/>
    <lineage>
        <taxon>Bacteria</taxon>
        <taxon>Pseudomonadati</taxon>
        <taxon>Pseudomonadota</taxon>
        <taxon>Alphaproteobacteria</taxon>
        <taxon>Rhodospirillales</taxon>
        <taxon>Rhodospirillaceae</taxon>
        <taxon>Phaeovibrio</taxon>
    </lineage>
</organism>
<dbReference type="Gene3D" id="3.40.50.2020">
    <property type="match status" value="1"/>
</dbReference>
<dbReference type="AlphaFoldDB" id="A0A8J6YPD7"/>
<dbReference type="Pfam" id="PF18912">
    <property type="entry name" value="DZR_2"/>
    <property type="match status" value="1"/>
</dbReference>
<comment type="caution">
    <text evidence="4">The sequence shown here is derived from an EMBL/GenBank/DDBJ whole genome shotgun (WGS) entry which is preliminary data.</text>
</comment>
<evidence type="ECO:0000259" key="3">
    <source>
        <dbReference type="Pfam" id="PF18912"/>
    </source>
</evidence>
<accession>A0A8J6YPD7</accession>
<protein>
    <submittedName>
        <fullName evidence="4">ComF family protein</fullName>
    </submittedName>
</protein>
<sequence>MASGHESLGTMGLLRQCVEVFGRTLVDAILPHTCPRCKDIVSGHQGLCASCFARLSFIDGPVCWRCGLPLAQEPGDDRAPRLCPECLTRRPLYRCARAALLYDEESAPLVLQLKHADRTESVDLFARWMTHAGRSLLTPDCLLIPVPLHWSRLFLRRYNQAGLITRAIASGTGLEADLRGLRRTRRTAPQGRKRRAQRMENVRNAFEAVHPERLKGRAVVLVDDVMTTGATMEACTRTLVAAGVTRVDVLTLARVSPEHRFVRQHGRARGWF</sequence>
<evidence type="ECO:0000313" key="5">
    <source>
        <dbReference type="Proteomes" id="UP000631034"/>
    </source>
</evidence>
<feature type="domain" description="Double zinc ribbon" evidence="3">
    <location>
        <begin position="25"/>
        <end position="87"/>
    </location>
</feature>
<keyword evidence="5" id="KW-1185">Reference proteome</keyword>
<dbReference type="PANTHER" id="PTHR47505">
    <property type="entry name" value="DNA UTILIZATION PROTEIN YHGH"/>
    <property type="match status" value="1"/>
</dbReference>
<dbReference type="PANTHER" id="PTHR47505:SF1">
    <property type="entry name" value="DNA UTILIZATION PROTEIN YHGH"/>
    <property type="match status" value="1"/>
</dbReference>
<gene>
    <name evidence="4" type="ORF">IHV25_05680</name>
</gene>
<evidence type="ECO:0000313" key="4">
    <source>
        <dbReference type="EMBL" id="MBE1237136.1"/>
    </source>
</evidence>
<feature type="domain" description="Phosphoribosyltransferase" evidence="2">
    <location>
        <begin position="209"/>
        <end position="254"/>
    </location>
</feature>
<dbReference type="EMBL" id="JACZHT010000003">
    <property type="protein sequence ID" value="MBE1237136.1"/>
    <property type="molecule type" value="Genomic_DNA"/>
</dbReference>
<dbReference type="SUPFAM" id="SSF53271">
    <property type="entry name" value="PRTase-like"/>
    <property type="match status" value="1"/>
</dbReference>